<evidence type="ECO:0000259" key="6">
    <source>
        <dbReference type="PROSITE" id="PS51194"/>
    </source>
</evidence>
<dbReference type="GO" id="GO:0005524">
    <property type="term" value="F:ATP binding"/>
    <property type="evidence" value="ECO:0007669"/>
    <property type="project" value="InterPro"/>
</dbReference>
<evidence type="ECO:0000256" key="3">
    <source>
        <dbReference type="ARBA" id="ARBA00022840"/>
    </source>
</evidence>
<feature type="compositionally biased region" description="Acidic residues" evidence="4">
    <location>
        <begin position="1196"/>
        <end position="1207"/>
    </location>
</feature>
<keyword evidence="3" id="KW-0067">ATP-binding</keyword>
<feature type="region of interest" description="Disordered" evidence="4">
    <location>
        <begin position="92"/>
        <end position="187"/>
    </location>
</feature>
<dbReference type="PROSITE" id="PS51194">
    <property type="entry name" value="HELICASE_CTER"/>
    <property type="match status" value="1"/>
</dbReference>
<keyword evidence="1" id="KW-0547">Nucleotide-binding</keyword>
<feature type="compositionally biased region" description="Low complexity" evidence="4">
    <location>
        <begin position="1165"/>
        <end position="1174"/>
    </location>
</feature>
<feature type="region of interest" description="Disordered" evidence="4">
    <location>
        <begin position="342"/>
        <end position="394"/>
    </location>
</feature>
<feature type="compositionally biased region" description="Polar residues" evidence="4">
    <location>
        <begin position="346"/>
        <end position="365"/>
    </location>
</feature>
<dbReference type="AlphaFoldDB" id="A0A8H2VNF8"/>
<feature type="compositionally biased region" description="Polar residues" evidence="4">
    <location>
        <begin position="1"/>
        <end position="12"/>
    </location>
</feature>
<evidence type="ECO:0000256" key="4">
    <source>
        <dbReference type="SAM" id="MobiDB-lite"/>
    </source>
</evidence>
<dbReference type="SMART" id="SM00490">
    <property type="entry name" value="HELICc"/>
    <property type="match status" value="1"/>
</dbReference>
<dbReference type="CDD" id="cd18793">
    <property type="entry name" value="SF2_C_SNF"/>
    <property type="match status" value="1"/>
</dbReference>
<gene>
    <name evidence="7" type="ORF">SCLTRI_LOCUS1220</name>
</gene>
<dbReference type="FunFam" id="3.40.50.300:FF:002881">
    <property type="entry name" value="Putative snf2 family helicase atpase protein"/>
    <property type="match status" value="1"/>
</dbReference>
<dbReference type="PROSITE" id="PS51192">
    <property type="entry name" value="HELICASE_ATP_BIND_1"/>
    <property type="match status" value="1"/>
</dbReference>
<dbReference type="InterPro" id="IPR000330">
    <property type="entry name" value="SNF2_N"/>
</dbReference>
<sequence length="1207" mass="133757">MASNFTNSSSLIPDSPAVKRQRTESGYTSINNSARNTDTYNSDADDGDDLFKDYVPDTPAAGKFETQPTQIVGTVGKFETQPTQIVPTTRRFETQATQIIDRSTSTAYPPSSPITNGLSNGQEPASSPLRQSPTPRKNLASAMAPAGTTYRAPFGITQKPIAPPRKIINLDSDDEGPSFVADSSDDDEFAKADIKPTTFVSKNASFGSSGYPDISRPVNGNSRFQNALANAAYNPQKGKKQQGPERARPVQDISIKDIPDGELRVKVQRIKDIFPGVSIQEAKDALIVTRHNFDDACTLLAKDEPVEVPDDDEDDEIQEITASEMVEPQMRRGLAKPIKSIKDRYSSTQNQSTQKSAQVPAQATTPKKPRKRLMQGRRAPSSPVAAPSPIKLASSPVILDMSDDDSDLEPEEEVEEDPVLEDRLLKYLNRCTLGDLIELTNTTNANAQAMLDARPFRSLNAARNVSNVKTLKSGKKSSKAPMGERLVETALEMFSGYEAVDLLVKRCEDLAKPLEAEMAKWGFNSFGTRKEGEGIELVSFDDAESQRDSGIGSPSSTLSINGENADEDKIISVKRRKAKVDFLKKPSLMADDVVLKDYQIVGLNWLNLMYDQNLSCILADDMGLGKTCQVISFLSHLVATGRKGPHVVFGPAAVFENWCQEFQKFAPKLAIQPYHGPAAERVELAESILENLDEINVIVSTYDMATKPTDNKFFRRLGSDVLVCDEGHILKNGATQKNQSLNRIPANFKLLLTGTPLQNNLVELVTLLAFILPDVFKEREEDLNYIFKAKATTRDTDHGALLSAERITRARSMLTPFVLRRKKHQVLKHLPTKFCRVERCNLEATQAKIYNEHADAAKERARKRLEGAKIPPLKSEENNPIMQLRKAAIHPLLFRRHFTNEKVEKMVDILRKKEPDNFPPSAKRVHLVEEMRNASDFWLHTWCVLYPCIKSFDVKKNAWMDSGKVSALVELVTKYKENGDRVLIFSQFSLVLDILESVLNTTKITYTRIDGSTKIDERQAYIERFRDDTDITAFLLTTKAGGTGINLMYANKVIIFDGSFNPQDDVQAENRAHRVGQTRDVEVVRLVTRGTIEEAIWKMGRSKLMLDGRVAGEEVEEAGEKAVEKMLLDGVTITDEEAAPVAEGHESMLMKGKDGGAKNKGKGKGTATTTGMGKKLPERKKSGAFLDLATKGMGNDGEDDDDDEMLV</sequence>
<evidence type="ECO:0000313" key="7">
    <source>
        <dbReference type="EMBL" id="CAD6441429.1"/>
    </source>
</evidence>
<dbReference type="GO" id="GO:0016787">
    <property type="term" value="F:hydrolase activity"/>
    <property type="evidence" value="ECO:0007669"/>
    <property type="project" value="UniProtKB-KW"/>
</dbReference>
<dbReference type="Gene3D" id="3.40.50.300">
    <property type="entry name" value="P-loop containing nucleotide triphosphate hydrolases"/>
    <property type="match status" value="2"/>
</dbReference>
<dbReference type="InterPro" id="IPR001650">
    <property type="entry name" value="Helicase_C-like"/>
</dbReference>
<dbReference type="OrthoDB" id="5857104at2759"/>
<accession>A0A8H2VNF8</accession>
<feature type="region of interest" description="Disordered" evidence="4">
    <location>
        <begin position="1149"/>
        <end position="1207"/>
    </location>
</feature>
<comment type="caution">
    <text evidence="7">The sequence shown here is derived from an EMBL/GenBank/DDBJ whole genome shotgun (WGS) entry which is preliminary data.</text>
</comment>
<dbReference type="Proteomes" id="UP000624404">
    <property type="component" value="Unassembled WGS sequence"/>
</dbReference>
<dbReference type="FunFam" id="3.40.50.300:FF:001497">
    <property type="entry name" value="SNF2 family DNA-dependent ATPase"/>
    <property type="match status" value="1"/>
</dbReference>
<evidence type="ECO:0000256" key="2">
    <source>
        <dbReference type="ARBA" id="ARBA00022801"/>
    </source>
</evidence>
<dbReference type="Pfam" id="PF00271">
    <property type="entry name" value="Helicase_C"/>
    <property type="match status" value="1"/>
</dbReference>
<feature type="region of interest" description="Disordered" evidence="4">
    <location>
        <begin position="1"/>
        <end position="68"/>
    </location>
</feature>
<feature type="compositionally biased region" description="Polar residues" evidence="4">
    <location>
        <begin position="24"/>
        <end position="42"/>
    </location>
</feature>
<dbReference type="InterPro" id="IPR027417">
    <property type="entry name" value="P-loop_NTPase"/>
</dbReference>
<evidence type="ECO:0000313" key="8">
    <source>
        <dbReference type="Proteomes" id="UP000624404"/>
    </source>
</evidence>
<feature type="compositionally biased region" description="Low complexity" evidence="4">
    <location>
        <begin position="379"/>
        <end position="389"/>
    </location>
</feature>
<dbReference type="InterPro" id="IPR014001">
    <property type="entry name" value="Helicase_ATP-bd"/>
</dbReference>
<protein>
    <submittedName>
        <fullName evidence="7">92820bcd-a7fb-4108-beac-2d089e1ce27e</fullName>
    </submittedName>
</protein>
<keyword evidence="8" id="KW-1185">Reference proteome</keyword>
<feature type="domain" description="Helicase ATP-binding" evidence="5">
    <location>
        <begin position="607"/>
        <end position="774"/>
    </location>
</feature>
<feature type="domain" description="Helicase C-terminal" evidence="6">
    <location>
        <begin position="967"/>
        <end position="1127"/>
    </location>
</feature>
<evidence type="ECO:0000259" key="5">
    <source>
        <dbReference type="PROSITE" id="PS51192"/>
    </source>
</evidence>
<reference evidence="7" key="1">
    <citation type="submission" date="2020-10" db="EMBL/GenBank/DDBJ databases">
        <authorList>
            <person name="Kusch S."/>
        </authorList>
    </citation>
    <scope>NUCLEOTIDE SEQUENCE</scope>
    <source>
        <strain evidence="7">SwB9</strain>
    </source>
</reference>
<keyword evidence="2" id="KW-0378">Hydrolase</keyword>
<evidence type="ECO:0000256" key="1">
    <source>
        <dbReference type="ARBA" id="ARBA00022741"/>
    </source>
</evidence>
<dbReference type="Pfam" id="PF00176">
    <property type="entry name" value="SNF2-rel_dom"/>
    <property type="match status" value="1"/>
</dbReference>
<dbReference type="Gene3D" id="3.40.50.10810">
    <property type="entry name" value="Tandem AAA-ATPase domain"/>
    <property type="match status" value="1"/>
</dbReference>
<proteinExistence type="predicted"/>
<dbReference type="SMART" id="SM00487">
    <property type="entry name" value="DEXDc"/>
    <property type="match status" value="1"/>
</dbReference>
<dbReference type="InterPro" id="IPR038718">
    <property type="entry name" value="SNF2-like_sf"/>
</dbReference>
<dbReference type="EMBL" id="CAJHIA010000006">
    <property type="protein sequence ID" value="CAD6441429.1"/>
    <property type="molecule type" value="Genomic_DNA"/>
</dbReference>
<dbReference type="InterPro" id="IPR049730">
    <property type="entry name" value="SNF2/RAD54-like_C"/>
</dbReference>
<organism evidence="7 8">
    <name type="scientific">Sclerotinia trifoliorum</name>
    <dbReference type="NCBI Taxonomy" id="28548"/>
    <lineage>
        <taxon>Eukaryota</taxon>
        <taxon>Fungi</taxon>
        <taxon>Dikarya</taxon>
        <taxon>Ascomycota</taxon>
        <taxon>Pezizomycotina</taxon>
        <taxon>Leotiomycetes</taxon>
        <taxon>Helotiales</taxon>
        <taxon>Sclerotiniaceae</taxon>
        <taxon>Sclerotinia</taxon>
    </lineage>
</organism>
<feature type="compositionally biased region" description="Polar residues" evidence="4">
    <location>
        <begin position="94"/>
        <end position="135"/>
    </location>
</feature>
<dbReference type="PANTHER" id="PTHR10799">
    <property type="entry name" value="SNF2/RAD54 HELICASE FAMILY"/>
    <property type="match status" value="1"/>
</dbReference>
<name>A0A8H2VNF8_9HELO</name>
<dbReference type="SUPFAM" id="SSF52540">
    <property type="entry name" value="P-loop containing nucleoside triphosphate hydrolases"/>
    <property type="match status" value="2"/>
</dbReference>